<reference evidence="1 2" key="1">
    <citation type="submission" date="2018-07" db="EMBL/GenBank/DDBJ databases">
        <title>Genomic Encyclopedia of Type Strains, Phase III (KMG-III): the genomes of soil and plant-associated and newly described type strains.</title>
        <authorList>
            <person name="Whitman W."/>
        </authorList>
    </citation>
    <scope>NUCLEOTIDE SEQUENCE [LARGE SCALE GENOMIC DNA]</scope>
    <source>
        <strain evidence="1 2">CECT 8236</strain>
    </source>
</reference>
<gene>
    <name evidence="1" type="ORF">DFP95_101830</name>
</gene>
<proteinExistence type="predicted"/>
<dbReference type="RefSeq" id="WP_115991253.1">
    <property type="nucleotide sequence ID" value="NZ_QRDY01000001.1"/>
</dbReference>
<dbReference type="AlphaFoldDB" id="A0A3D9IX88"/>
<organism evidence="1 2">
    <name type="scientific">Cohnella lupini</name>
    <dbReference type="NCBI Taxonomy" id="1294267"/>
    <lineage>
        <taxon>Bacteria</taxon>
        <taxon>Bacillati</taxon>
        <taxon>Bacillota</taxon>
        <taxon>Bacilli</taxon>
        <taxon>Bacillales</taxon>
        <taxon>Paenibacillaceae</taxon>
        <taxon>Cohnella</taxon>
    </lineage>
</organism>
<dbReference type="EMBL" id="QRDY01000001">
    <property type="protein sequence ID" value="RED66331.1"/>
    <property type="molecule type" value="Genomic_DNA"/>
</dbReference>
<accession>A0A3D9IX88</accession>
<name>A0A3D9IX88_9BACL</name>
<protein>
    <submittedName>
        <fullName evidence="1">Uncharacterized protein</fullName>
    </submittedName>
</protein>
<keyword evidence="2" id="KW-1185">Reference proteome</keyword>
<sequence>MTLFYYIASNRELPIGSFGQKKTVMTLNHYVTHVNPVAKDHPSMQILLAKYPEGDKRMEIYETEEDAAGLYIIGPIHIQDSSNIFRNPLVYQVNSEGGSFQINNEMKRSLPTYYQTSKKCLSELFAYLGRNVEIGEELELYCCWAHGKERFLEAPNKELNLALELSTFRFDDEFEWKERQYISIKK</sequence>
<comment type="caution">
    <text evidence="1">The sequence shown here is derived from an EMBL/GenBank/DDBJ whole genome shotgun (WGS) entry which is preliminary data.</text>
</comment>
<dbReference type="OrthoDB" id="2155647at2"/>
<dbReference type="Proteomes" id="UP000256869">
    <property type="component" value="Unassembled WGS sequence"/>
</dbReference>
<evidence type="ECO:0000313" key="2">
    <source>
        <dbReference type="Proteomes" id="UP000256869"/>
    </source>
</evidence>
<evidence type="ECO:0000313" key="1">
    <source>
        <dbReference type="EMBL" id="RED66331.1"/>
    </source>
</evidence>